<dbReference type="OMA" id="CVKKFLN"/>
<dbReference type="InterPro" id="IPR029063">
    <property type="entry name" value="SAM-dependent_MTases_sf"/>
</dbReference>
<dbReference type="Gene3D" id="2.30.130.10">
    <property type="entry name" value="PUA domain"/>
    <property type="match status" value="1"/>
</dbReference>
<dbReference type="CDD" id="cd02440">
    <property type="entry name" value="AdoMet_MTases"/>
    <property type="match status" value="1"/>
</dbReference>
<comment type="similarity">
    <text evidence="6">Belongs to the methyltransferase superfamily. RlmI family.</text>
</comment>
<evidence type="ECO:0000256" key="2">
    <source>
        <dbReference type="ARBA" id="ARBA00022490"/>
    </source>
</evidence>
<gene>
    <name evidence="9" type="ORF">PGLA1383_LOCUS39230</name>
    <name evidence="10" type="ORF">PGLA2088_LOCUS22976</name>
</gene>
<dbReference type="InterPro" id="IPR019614">
    <property type="entry name" value="SAM-dep_methyl-trfase"/>
</dbReference>
<dbReference type="InterPro" id="IPR041532">
    <property type="entry name" value="RlmI-like_PUA"/>
</dbReference>
<feature type="domain" description="RlmI-like PUA" evidence="8">
    <location>
        <begin position="43"/>
        <end position="104"/>
    </location>
</feature>
<comment type="caution">
    <text evidence="10">The sequence shown here is derived from an EMBL/GenBank/DDBJ whole genome shotgun (WGS) entry which is preliminary data.</text>
</comment>
<keyword evidence="4" id="KW-0808">Transferase</keyword>
<dbReference type="PROSITE" id="PS50890">
    <property type="entry name" value="PUA"/>
    <property type="match status" value="1"/>
</dbReference>
<dbReference type="Proteomes" id="UP000626109">
    <property type="component" value="Unassembled WGS sequence"/>
</dbReference>
<sequence length="439" mass="48731">MLGSHVWRSRPTVSVLRCRNLWTPGTGYRPRQDDPHRRPVLALREGAEARLRRGHPWVSPRDIKDPEALKAQSPCLVNVQASDGEMLGVALYNAQGTIAARMLSTSAFQRIDADFFADRLRKCLSYRERLFADPYYRLVHAEADGLPGLIIDRYGDQLVVQPNAAGLDTLLWPIADALEEVLKPKVVIIRQDTPGRRKEKASAKREVLKGQYNGPTELRENGVTFAVDLLHGQKTGWYFDHRNNRALLATMAPQTPRVLDLYSYCGGFGVTLAQYGADHVVCVDSSEPALELCRRAAAMNSVGGRVKQVKADALEFLKAEFEQRDSKSHTGEQEKEYDLVIVDPPNLGVDKLTAPKAIRHYEKLILGAARLCASPGLLFVASCTYNVGEKDLMGAASRALGWLGRDYRLISTGSQAADHPGHLGLPESQYLRALLIHLF</sequence>
<dbReference type="CDD" id="cd11572">
    <property type="entry name" value="RlmI_M_like"/>
    <property type="match status" value="1"/>
</dbReference>
<dbReference type="InterPro" id="IPR015947">
    <property type="entry name" value="PUA-like_sf"/>
</dbReference>
<dbReference type="GO" id="GO:0008168">
    <property type="term" value="F:methyltransferase activity"/>
    <property type="evidence" value="ECO:0007669"/>
    <property type="project" value="UniProtKB-KW"/>
</dbReference>
<dbReference type="Pfam" id="PF10672">
    <property type="entry name" value="Methyltrans_SAM"/>
    <property type="match status" value="1"/>
</dbReference>
<dbReference type="Pfam" id="PF17785">
    <property type="entry name" value="PUA_3"/>
    <property type="match status" value="1"/>
</dbReference>
<evidence type="ECO:0000259" key="7">
    <source>
        <dbReference type="Pfam" id="PF10672"/>
    </source>
</evidence>
<name>A0A813JRG1_POLGL</name>
<evidence type="ECO:0000313" key="12">
    <source>
        <dbReference type="Proteomes" id="UP000654075"/>
    </source>
</evidence>
<protein>
    <recommendedName>
        <fullName evidence="13">S-adenosylmethionine-dependent methyltransferase domain-containing protein</fullName>
    </recommendedName>
</protein>
<evidence type="ECO:0000313" key="11">
    <source>
        <dbReference type="Proteomes" id="UP000626109"/>
    </source>
</evidence>
<proteinExistence type="inferred from homology"/>
<dbReference type="AlphaFoldDB" id="A0A813JRG1"/>
<dbReference type="PANTHER" id="PTHR42873:SF1">
    <property type="entry name" value="S-ADENOSYLMETHIONINE-DEPENDENT METHYLTRANSFERASE DOMAIN-CONTAINING PROTEIN"/>
    <property type="match status" value="1"/>
</dbReference>
<dbReference type="PANTHER" id="PTHR42873">
    <property type="entry name" value="RIBOSOMAL RNA LARGE SUBUNIT METHYLTRANSFERASE"/>
    <property type="match status" value="1"/>
</dbReference>
<organism evidence="10 11">
    <name type="scientific">Polarella glacialis</name>
    <name type="common">Dinoflagellate</name>
    <dbReference type="NCBI Taxonomy" id="89957"/>
    <lineage>
        <taxon>Eukaryota</taxon>
        <taxon>Sar</taxon>
        <taxon>Alveolata</taxon>
        <taxon>Dinophyceae</taxon>
        <taxon>Suessiales</taxon>
        <taxon>Suessiaceae</taxon>
        <taxon>Polarella</taxon>
    </lineage>
</organism>
<comment type="subcellular location">
    <subcellularLocation>
        <location evidence="1">Cytoplasm</location>
    </subcellularLocation>
</comment>
<keyword evidence="3" id="KW-0489">Methyltransferase</keyword>
<evidence type="ECO:0000256" key="4">
    <source>
        <dbReference type="ARBA" id="ARBA00022679"/>
    </source>
</evidence>
<dbReference type="OrthoDB" id="269872at2759"/>
<dbReference type="Gene3D" id="3.30.750.80">
    <property type="entry name" value="RNA methyltransferase domain (HRMD) like"/>
    <property type="match status" value="1"/>
</dbReference>
<dbReference type="Proteomes" id="UP000654075">
    <property type="component" value="Unassembled WGS sequence"/>
</dbReference>
<dbReference type="CDD" id="cd21153">
    <property type="entry name" value="PUA_RlmI"/>
    <property type="match status" value="1"/>
</dbReference>
<dbReference type="EMBL" id="CAJNNW010026076">
    <property type="protein sequence ID" value="CAE8682503.1"/>
    <property type="molecule type" value="Genomic_DNA"/>
</dbReference>
<dbReference type="EMBL" id="CAJNNV010027800">
    <property type="protein sequence ID" value="CAE8621712.1"/>
    <property type="molecule type" value="Genomic_DNA"/>
</dbReference>
<dbReference type="GO" id="GO:0032259">
    <property type="term" value="P:methylation"/>
    <property type="evidence" value="ECO:0007669"/>
    <property type="project" value="UniProtKB-KW"/>
</dbReference>
<dbReference type="InterPro" id="IPR036974">
    <property type="entry name" value="PUA_sf"/>
</dbReference>
<evidence type="ECO:0000256" key="5">
    <source>
        <dbReference type="ARBA" id="ARBA00022691"/>
    </source>
</evidence>
<keyword evidence="5" id="KW-0949">S-adenosyl-L-methionine</keyword>
<evidence type="ECO:0000256" key="6">
    <source>
        <dbReference type="ARBA" id="ARBA00038091"/>
    </source>
</evidence>
<evidence type="ECO:0000256" key="1">
    <source>
        <dbReference type="ARBA" id="ARBA00004496"/>
    </source>
</evidence>
<dbReference type="GO" id="GO:0005737">
    <property type="term" value="C:cytoplasm"/>
    <property type="evidence" value="ECO:0007669"/>
    <property type="project" value="UniProtKB-SubCell"/>
</dbReference>
<keyword evidence="2" id="KW-0963">Cytoplasm</keyword>
<feature type="domain" description="S-adenosylmethionine-dependent methyltransferase" evidence="7">
    <location>
        <begin position="205"/>
        <end position="351"/>
    </location>
</feature>
<dbReference type="SUPFAM" id="SSF53335">
    <property type="entry name" value="S-adenosyl-L-methionine-dependent methyltransferases"/>
    <property type="match status" value="1"/>
</dbReference>
<evidence type="ECO:0008006" key="13">
    <source>
        <dbReference type="Google" id="ProtNLM"/>
    </source>
</evidence>
<dbReference type="GO" id="GO:0003723">
    <property type="term" value="F:RNA binding"/>
    <property type="evidence" value="ECO:0007669"/>
    <property type="project" value="InterPro"/>
</dbReference>
<evidence type="ECO:0000313" key="10">
    <source>
        <dbReference type="EMBL" id="CAE8682503.1"/>
    </source>
</evidence>
<evidence type="ECO:0000313" key="9">
    <source>
        <dbReference type="EMBL" id="CAE8621712.1"/>
    </source>
</evidence>
<reference evidence="10" key="1">
    <citation type="submission" date="2021-02" db="EMBL/GenBank/DDBJ databases">
        <authorList>
            <person name="Dougan E. K."/>
            <person name="Rhodes N."/>
            <person name="Thang M."/>
            <person name="Chan C."/>
        </authorList>
    </citation>
    <scope>NUCLEOTIDE SEQUENCE</scope>
</reference>
<dbReference type="SUPFAM" id="SSF88697">
    <property type="entry name" value="PUA domain-like"/>
    <property type="match status" value="1"/>
</dbReference>
<keyword evidence="12" id="KW-1185">Reference proteome</keyword>
<evidence type="ECO:0000259" key="8">
    <source>
        <dbReference type="Pfam" id="PF17785"/>
    </source>
</evidence>
<accession>A0A813JRG1</accession>
<dbReference type="Gene3D" id="3.40.50.150">
    <property type="entry name" value="Vaccinia Virus protein VP39"/>
    <property type="match status" value="1"/>
</dbReference>
<evidence type="ECO:0000256" key="3">
    <source>
        <dbReference type="ARBA" id="ARBA00022603"/>
    </source>
</evidence>